<name>A0A4Q0M712_9SPHI</name>
<evidence type="ECO:0000313" key="2">
    <source>
        <dbReference type="Proteomes" id="UP000290848"/>
    </source>
</evidence>
<dbReference type="AlphaFoldDB" id="A0A4Q0M712"/>
<dbReference type="PROSITE" id="PS51257">
    <property type="entry name" value="PROKAR_LIPOPROTEIN"/>
    <property type="match status" value="1"/>
</dbReference>
<protein>
    <submittedName>
        <fullName evidence="1">Uncharacterized protein</fullName>
    </submittedName>
</protein>
<dbReference type="RefSeq" id="WP_128770294.1">
    <property type="nucleotide sequence ID" value="NZ_RXOC01000010.1"/>
</dbReference>
<organism evidence="1 2">
    <name type="scientific">Arcticibacter tournemirensis</name>
    <dbReference type="NCBI Taxonomy" id="699437"/>
    <lineage>
        <taxon>Bacteria</taxon>
        <taxon>Pseudomonadati</taxon>
        <taxon>Bacteroidota</taxon>
        <taxon>Sphingobacteriia</taxon>
        <taxon>Sphingobacteriales</taxon>
        <taxon>Sphingobacteriaceae</taxon>
        <taxon>Arcticibacter</taxon>
    </lineage>
</organism>
<reference evidence="1 2" key="1">
    <citation type="submission" date="2018-12" db="EMBL/GenBank/DDBJ databases">
        <title>The Draft Genome Sequence of the Soil Bacterium Pedobacter tournemirensis R1.</title>
        <authorList>
            <person name="He J."/>
        </authorList>
    </citation>
    <scope>NUCLEOTIDE SEQUENCE [LARGE SCALE GENOMIC DNA]</scope>
    <source>
        <strain evidence="1 2">R1</strain>
    </source>
</reference>
<comment type="caution">
    <text evidence="1">The sequence shown here is derived from an EMBL/GenBank/DDBJ whole genome shotgun (WGS) entry which is preliminary data.</text>
</comment>
<dbReference type="EMBL" id="RXOC01000010">
    <property type="protein sequence ID" value="RXF68663.1"/>
    <property type="molecule type" value="Genomic_DNA"/>
</dbReference>
<evidence type="ECO:0000313" key="1">
    <source>
        <dbReference type="EMBL" id="RXF68663.1"/>
    </source>
</evidence>
<sequence>MTFRKFVQQKCIITGIFMLSVGLVSCGHNKALPNDYIGDWKSIDTMDYNIAITIQSKKNATNFIIKDKTNSSVGTLPAQYNAGGNRFELDGLKYSNILKGFSNFQSAELVGDTMLFTVNERIVKMVRPDL</sequence>
<dbReference type="Proteomes" id="UP000290848">
    <property type="component" value="Unassembled WGS sequence"/>
</dbReference>
<gene>
    <name evidence="1" type="ORF">EKH83_15150</name>
</gene>
<accession>A0A4Q0M712</accession>
<proteinExistence type="predicted"/>